<evidence type="ECO:0000313" key="1">
    <source>
        <dbReference type="EMBL" id="MBT1698611.1"/>
    </source>
</evidence>
<dbReference type="Proteomes" id="UP001319200">
    <property type="component" value="Unassembled WGS sequence"/>
</dbReference>
<dbReference type="InterPro" id="IPR036583">
    <property type="entry name" value="23S_rRNA_IVS_sf"/>
</dbReference>
<name>A0AAP2DLK4_9BACT</name>
<dbReference type="CDD" id="cd16377">
    <property type="entry name" value="23S_rRNA_IVP_like"/>
    <property type="match status" value="1"/>
</dbReference>
<dbReference type="Pfam" id="PF05635">
    <property type="entry name" value="23S_rRNA_IVP"/>
    <property type="match status" value="1"/>
</dbReference>
<accession>A0AAP2DLK4</accession>
<comment type="caution">
    <text evidence="1">The sequence shown here is derived from an EMBL/GenBank/DDBJ whole genome shotgun (WGS) entry which is preliminary data.</text>
</comment>
<reference evidence="1 2" key="1">
    <citation type="submission" date="2021-05" db="EMBL/GenBank/DDBJ databases">
        <title>A Polyphasic approach of four new species of the genus Ohtaekwangia: Ohtaekwangia histidinii sp. nov., Ohtaekwangia cretensis sp. nov., Ohtaekwangia indiensis sp. nov., Ohtaekwangia reichenbachii sp. nov. from diverse environment.</title>
        <authorList>
            <person name="Octaviana S."/>
        </authorList>
    </citation>
    <scope>NUCLEOTIDE SEQUENCE [LARGE SCALE GENOMIC DNA]</scope>
    <source>
        <strain evidence="1 2">PWU4</strain>
    </source>
</reference>
<dbReference type="AlphaFoldDB" id="A0AAP2DLK4"/>
<dbReference type="PANTHER" id="PTHR38471">
    <property type="entry name" value="FOUR HELIX BUNDLE PROTEIN"/>
    <property type="match status" value="1"/>
</dbReference>
<dbReference type="SUPFAM" id="SSF158446">
    <property type="entry name" value="IVS-encoded protein-like"/>
    <property type="match status" value="1"/>
</dbReference>
<evidence type="ECO:0000313" key="2">
    <source>
        <dbReference type="Proteomes" id="UP001319200"/>
    </source>
</evidence>
<dbReference type="InterPro" id="IPR012657">
    <property type="entry name" value="23S_rRNA-intervening_sequence"/>
</dbReference>
<dbReference type="NCBIfam" id="TIGR02436">
    <property type="entry name" value="four helix bundle protein"/>
    <property type="match status" value="1"/>
</dbReference>
<dbReference type="PANTHER" id="PTHR38471:SF2">
    <property type="entry name" value="FOUR HELIX BUNDLE PROTEIN"/>
    <property type="match status" value="1"/>
</dbReference>
<gene>
    <name evidence="1" type="ORF">KK083_17090</name>
</gene>
<keyword evidence="2" id="KW-1185">Reference proteome</keyword>
<dbReference type="EMBL" id="JAHESF010000016">
    <property type="protein sequence ID" value="MBT1698611.1"/>
    <property type="molecule type" value="Genomic_DNA"/>
</dbReference>
<sequence>MGGKNFRDLTVYKKAFQLAIEIFEISKTFPKEERYGLTDQIRRSSRTVSACIGEAYRKRQYEAYFVSKSSDADMENTETRVWLDFALAFKYIDQDRYTDLESKAVEVGKLLNHMIENPKKYSRKVVGS</sequence>
<protein>
    <submittedName>
        <fullName evidence="1">Four helix bundle protein</fullName>
    </submittedName>
</protein>
<proteinExistence type="predicted"/>
<dbReference type="Gene3D" id="1.20.1440.60">
    <property type="entry name" value="23S rRNA-intervening sequence"/>
    <property type="match status" value="1"/>
</dbReference>
<dbReference type="RefSeq" id="WP_254165079.1">
    <property type="nucleotide sequence ID" value="NZ_JAHESF010000016.1"/>
</dbReference>
<organism evidence="1 2">
    <name type="scientific">Chryseosolibacter histidini</name>
    <dbReference type="NCBI Taxonomy" id="2782349"/>
    <lineage>
        <taxon>Bacteria</taxon>
        <taxon>Pseudomonadati</taxon>
        <taxon>Bacteroidota</taxon>
        <taxon>Cytophagia</taxon>
        <taxon>Cytophagales</taxon>
        <taxon>Chryseotaleaceae</taxon>
        <taxon>Chryseosolibacter</taxon>
    </lineage>
</organism>